<reference evidence="8" key="1">
    <citation type="journal article" date="2019" name="Int. J. Syst. Evol. Microbiol.">
        <title>The Global Catalogue of Microorganisms (GCM) 10K type strain sequencing project: providing services to taxonomists for standard genome sequencing and annotation.</title>
        <authorList>
            <consortium name="The Broad Institute Genomics Platform"/>
            <consortium name="The Broad Institute Genome Sequencing Center for Infectious Disease"/>
            <person name="Wu L."/>
            <person name="Ma J."/>
        </authorList>
    </citation>
    <scope>NUCLEOTIDE SEQUENCE [LARGE SCALE GENOMIC DNA]</scope>
    <source>
        <strain evidence="8">CCM 8653</strain>
    </source>
</reference>
<evidence type="ECO:0000256" key="2">
    <source>
        <dbReference type="ARBA" id="ARBA00023125"/>
    </source>
</evidence>
<evidence type="ECO:0000256" key="3">
    <source>
        <dbReference type="ARBA" id="ARBA00023163"/>
    </source>
</evidence>
<dbReference type="SUPFAM" id="SSF48498">
    <property type="entry name" value="Tetracyclin repressor-like, C-terminal domain"/>
    <property type="match status" value="1"/>
</dbReference>
<dbReference type="InterPro" id="IPR050109">
    <property type="entry name" value="HTH-type_TetR-like_transc_reg"/>
</dbReference>
<dbReference type="InterPro" id="IPR009057">
    <property type="entry name" value="Homeodomain-like_sf"/>
</dbReference>
<dbReference type="PROSITE" id="PS50977">
    <property type="entry name" value="HTH_TETR_2"/>
    <property type="match status" value="1"/>
</dbReference>
<dbReference type="SUPFAM" id="SSF46689">
    <property type="entry name" value="Homeodomain-like"/>
    <property type="match status" value="1"/>
</dbReference>
<keyword evidence="8" id="KW-1185">Reference proteome</keyword>
<evidence type="ECO:0000259" key="6">
    <source>
        <dbReference type="PROSITE" id="PS50977"/>
    </source>
</evidence>
<evidence type="ECO:0000256" key="1">
    <source>
        <dbReference type="ARBA" id="ARBA00023015"/>
    </source>
</evidence>
<dbReference type="PANTHER" id="PTHR30055:SF234">
    <property type="entry name" value="HTH-TYPE TRANSCRIPTIONAL REGULATOR BETI"/>
    <property type="match status" value="1"/>
</dbReference>
<dbReference type="Pfam" id="PF00440">
    <property type="entry name" value="TetR_N"/>
    <property type="match status" value="1"/>
</dbReference>
<evidence type="ECO:0000256" key="4">
    <source>
        <dbReference type="PROSITE-ProRule" id="PRU00335"/>
    </source>
</evidence>
<dbReference type="Gene3D" id="1.10.357.10">
    <property type="entry name" value="Tetracycline Repressor, domain 2"/>
    <property type="match status" value="1"/>
</dbReference>
<dbReference type="PANTHER" id="PTHR30055">
    <property type="entry name" value="HTH-TYPE TRANSCRIPTIONAL REGULATOR RUTR"/>
    <property type="match status" value="1"/>
</dbReference>
<feature type="domain" description="HTH tetR-type" evidence="6">
    <location>
        <begin position="18"/>
        <end position="76"/>
    </location>
</feature>
<keyword evidence="2 4" id="KW-0238">DNA-binding</keyword>
<organism evidence="7 8">
    <name type="scientific">Isoptericola cucumis</name>
    <dbReference type="NCBI Taxonomy" id="1776856"/>
    <lineage>
        <taxon>Bacteria</taxon>
        <taxon>Bacillati</taxon>
        <taxon>Actinomycetota</taxon>
        <taxon>Actinomycetes</taxon>
        <taxon>Micrococcales</taxon>
        <taxon>Promicromonosporaceae</taxon>
        <taxon>Isoptericola</taxon>
    </lineage>
</organism>
<evidence type="ECO:0000313" key="7">
    <source>
        <dbReference type="EMBL" id="GGI11602.1"/>
    </source>
</evidence>
<keyword evidence="3" id="KW-0804">Transcription</keyword>
<dbReference type="RefSeq" id="WP_188525226.1">
    <property type="nucleotide sequence ID" value="NZ_BMDG01000016.1"/>
</dbReference>
<gene>
    <name evidence="7" type="ORF">GCM10007368_37010</name>
</gene>
<feature type="DNA-binding region" description="H-T-H motif" evidence="4">
    <location>
        <begin position="39"/>
        <end position="58"/>
    </location>
</feature>
<evidence type="ECO:0000256" key="5">
    <source>
        <dbReference type="SAM" id="MobiDB-lite"/>
    </source>
</evidence>
<dbReference type="Proteomes" id="UP000632535">
    <property type="component" value="Unassembled WGS sequence"/>
</dbReference>
<proteinExistence type="predicted"/>
<dbReference type="InterPro" id="IPR001647">
    <property type="entry name" value="HTH_TetR"/>
</dbReference>
<protein>
    <submittedName>
        <fullName evidence="7">TetR family transcriptional regulator</fullName>
    </submittedName>
</protein>
<sequence length="222" mass="23536">MSTPSTDAPLSGRRAQAARNDAVILDAAREVFMAAPDAPVSAVAHAAGVGISALYRRYASKEELLATLCLDGLRRFVEIARAARDTADPWGAFEALLRGVVDADVHSLTVHLAGRFAPTPEHGALAEEAGRLAGEILRRAQDARAVRSDVVDTDLPMVYEQLAAIRLGGPARDAALRRRYLELHLASLRADAEAHGALPGHGPSQAELGARWQREAGTGAAR</sequence>
<dbReference type="InterPro" id="IPR036271">
    <property type="entry name" value="Tet_transcr_reg_TetR-rel_C_sf"/>
</dbReference>
<comment type="caution">
    <text evidence="7">The sequence shown here is derived from an EMBL/GenBank/DDBJ whole genome shotgun (WGS) entry which is preliminary data.</text>
</comment>
<evidence type="ECO:0000313" key="8">
    <source>
        <dbReference type="Proteomes" id="UP000632535"/>
    </source>
</evidence>
<feature type="region of interest" description="Disordered" evidence="5">
    <location>
        <begin position="195"/>
        <end position="222"/>
    </location>
</feature>
<name>A0ABQ2BA38_9MICO</name>
<dbReference type="EMBL" id="BMDG01000016">
    <property type="protein sequence ID" value="GGI11602.1"/>
    <property type="molecule type" value="Genomic_DNA"/>
</dbReference>
<keyword evidence="1" id="KW-0805">Transcription regulation</keyword>
<accession>A0ABQ2BA38</accession>